<protein>
    <recommendedName>
        <fullName evidence="2">Ribulose-phosphate 3-epimerase</fullName>
    </recommendedName>
    <alternativeName>
        <fullName evidence="9">Pentose-5-phosphate 3-epimerase</fullName>
    </alternativeName>
    <alternativeName>
        <fullName evidence="8">RPE</fullName>
    </alternativeName>
</protein>
<evidence type="ECO:0000313" key="12">
    <source>
        <dbReference type="EMBL" id="TFB00507.1"/>
    </source>
</evidence>
<evidence type="ECO:0000256" key="9">
    <source>
        <dbReference type="ARBA" id="ARBA00030599"/>
    </source>
</evidence>
<dbReference type="InterPro" id="IPR017459">
    <property type="entry name" value="Glycosyl_Trfase_fam3_N_dom"/>
</dbReference>
<organism evidence="12 13">
    <name type="scientific">Trichoderma ghanense</name>
    <dbReference type="NCBI Taxonomy" id="65468"/>
    <lineage>
        <taxon>Eukaryota</taxon>
        <taxon>Fungi</taxon>
        <taxon>Dikarya</taxon>
        <taxon>Ascomycota</taxon>
        <taxon>Pezizomycotina</taxon>
        <taxon>Sordariomycetes</taxon>
        <taxon>Hypocreomycetidae</taxon>
        <taxon>Hypocreales</taxon>
        <taxon>Hypocreaceae</taxon>
        <taxon>Trichoderma</taxon>
    </lineage>
</organism>
<evidence type="ECO:0000256" key="6">
    <source>
        <dbReference type="ARBA" id="ARBA00023235"/>
    </source>
</evidence>
<dbReference type="InterPro" id="IPR000056">
    <property type="entry name" value="Ribul_P_3_epim-like"/>
</dbReference>
<dbReference type="InterPro" id="IPR005940">
    <property type="entry name" value="Anthranilate_Pribosyl_Tfrase"/>
</dbReference>
<dbReference type="InterPro" id="IPR000312">
    <property type="entry name" value="Glycosyl_Trfase_fam3"/>
</dbReference>
<dbReference type="Gene3D" id="3.20.20.70">
    <property type="entry name" value="Aldolase class I"/>
    <property type="match status" value="1"/>
</dbReference>
<accession>A0ABY2GY67</accession>
<gene>
    <name evidence="12" type="ORF">CCMA1212_007975</name>
</gene>
<dbReference type="InterPro" id="IPR013785">
    <property type="entry name" value="Aldolase_TIM"/>
</dbReference>
<sequence length="657" mass="71839">MECARTMEQGADWLHVDIMDGHFVPNITFGAPVVAKVRPYVEKPAQPAGRGTFDCHMMIAEPKKWVKEFKKAGCDLYCFHYEAAFSSAAESPEETTDKKTSPKELIRYIHDNGLLAGIAIKPDTSVDVLWEILESSDPKDRPDMVLVMTVYPGFGGQKFMASELPKVQELRKRYPELNIEVDGGLGPSTIDQAAEAGANVIVAGSAVFGAKDPAENEEEQAEATVNPTQWIRDRPTANHNMHKMASSTPNTGQDDAVLPTVNLKPLLTKLWPTDSIVTPDEIADAISHFFTNQVSEAQTASLLMALHFTKLDFKADVLERCAYVMRKAAAPIPVEELQSVIQARGRKEGTYTGGLCDIVGTGGDNHDTFNVSTTSSILASSLLLVSKHGNKASTSKSGSADMVNCMKPRPPIISAVKPETLVKVYSNTNYSFLFAPVFHTGMRYVAPIRKQLPWRTIFNNLGPLANPVEDVLEARVIGVGRRDLGPAFAEALRVARCKKALIVCGEEELDEISCAGNTLCWMLKEKSPGGEMVVEHFKVHPHDFGVSTHALSDVSSGREPEENAEILCRILKNELPLDDPVVEFVLINTAALLVTSGICEADASDMGHGDDGNVIKERGPGGQRWKEGVRRAKWAITSGEAWRQWQAFVDVTNEIGN</sequence>
<dbReference type="InterPro" id="IPR011060">
    <property type="entry name" value="RibuloseP-bd_barrel"/>
</dbReference>
<dbReference type="PROSITE" id="PS01086">
    <property type="entry name" value="RIBUL_P_3_EPIMER_2"/>
    <property type="match status" value="1"/>
</dbReference>
<evidence type="ECO:0000256" key="1">
    <source>
        <dbReference type="ARBA" id="ARBA00005016"/>
    </source>
</evidence>
<feature type="domain" description="Glycosyl transferase family 3" evidence="10">
    <location>
        <begin position="355"/>
        <end position="641"/>
    </location>
</feature>
<keyword evidence="7" id="KW-0170">Cobalt</keyword>
<evidence type="ECO:0000256" key="7">
    <source>
        <dbReference type="ARBA" id="ARBA00023285"/>
    </source>
</evidence>
<dbReference type="EMBL" id="PPTA01000011">
    <property type="protein sequence ID" value="TFB00507.1"/>
    <property type="molecule type" value="Genomic_DNA"/>
</dbReference>
<evidence type="ECO:0000256" key="8">
    <source>
        <dbReference type="ARBA" id="ARBA00029933"/>
    </source>
</evidence>
<comment type="pathway">
    <text evidence="1">Carbohydrate degradation; pentose phosphate pathway; D-xylulose 5-phosphate from D-ribulose 5-phosphate (non-oxidative stage): step 1/1.</text>
</comment>
<dbReference type="Gene3D" id="1.20.970.10">
    <property type="entry name" value="Transferase, Pyrimidine Nucleoside Phosphorylase, Chain C"/>
    <property type="match status" value="1"/>
</dbReference>
<reference evidence="12 13" key="1">
    <citation type="submission" date="2018-01" db="EMBL/GenBank/DDBJ databases">
        <title>Genome characterization of the sugarcane-associated fungus Trichoderma ghanense CCMA-1212 and their application in lignocelulose bioconversion.</title>
        <authorList>
            <person name="Steindorff A.S."/>
            <person name="Mendes T.D."/>
            <person name="Vilela E.S.D."/>
            <person name="Rodrigues D.S."/>
            <person name="Formighieri E.F."/>
            <person name="Melo I.S."/>
            <person name="Favaro L.C.L."/>
        </authorList>
    </citation>
    <scope>NUCLEOTIDE SEQUENCE [LARGE SCALE GENOMIC DNA]</scope>
    <source>
        <strain evidence="12 13">CCMA-1212</strain>
    </source>
</reference>
<keyword evidence="6" id="KW-0413">Isomerase</keyword>
<keyword evidence="13" id="KW-1185">Reference proteome</keyword>
<keyword evidence="4" id="KW-0808">Transferase</keyword>
<dbReference type="SUPFAM" id="SSF52418">
    <property type="entry name" value="Nucleoside phosphorylase/phosphoribosyltransferase catalytic domain"/>
    <property type="match status" value="1"/>
</dbReference>
<dbReference type="CDD" id="cd00429">
    <property type="entry name" value="RPE"/>
    <property type="match status" value="1"/>
</dbReference>
<name>A0ABY2GY67_9HYPO</name>
<dbReference type="PANTHER" id="PTHR43285:SF2">
    <property type="entry name" value="ANTHRANILATE PHOSPHORIBOSYLTRANSFERASE"/>
    <property type="match status" value="1"/>
</dbReference>
<dbReference type="Gene3D" id="3.40.1030.10">
    <property type="entry name" value="Nucleoside phosphorylase/phosphoribosyltransferase catalytic domain"/>
    <property type="match status" value="1"/>
</dbReference>
<keyword evidence="5" id="KW-0479">Metal-binding</keyword>
<dbReference type="Pfam" id="PF00834">
    <property type="entry name" value="Ribul_P_3_epim"/>
    <property type="match status" value="1"/>
</dbReference>
<dbReference type="PANTHER" id="PTHR43285">
    <property type="entry name" value="ANTHRANILATE PHOSPHORIBOSYLTRANSFERASE"/>
    <property type="match status" value="1"/>
</dbReference>
<feature type="domain" description="Glycosyl transferase family 3 N-terminal" evidence="11">
    <location>
        <begin position="265"/>
        <end position="329"/>
    </location>
</feature>
<evidence type="ECO:0000259" key="10">
    <source>
        <dbReference type="Pfam" id="PF00591"/>
    </source>
</evidence>
<dbReference type="Pfam" id="PF02885">
    <property type="entry name" value="Glycos_trans_3N"/>
    <property type="match status" value="1"/>
</dbReference>
<dbReference type="NCBIfam" id="TIGR01245">
    <property type="entry name" value="trpD"/>
    <property type="match status" value="1"/>
</dbReference>
<dbReference type="NCBIfam" id="NF004076">
    <property type="entry name" value="PRK05581.1-4"/>
    <property type="match status" value="1"/>
</dbReference>
<evidence type="ECO:0000256" key="3">
    <source>
        <dbReference type="ARBA" id="ARBA00022676"/>
    </source>
</evidence>
<dbReference type="PROSITE" id="PS01085">
    <property type="entry name" value="RIBUL_P_3_EPIMER_1"/>
    <property type="match status" value="1"/>
</dbReference>
<evidence type="ECO:0000313" key="13">
    <source>
        <dbReference type="Proteomes" id="UP001642720"/>
    </source>
</evidence>
<dbReference type="Pfam" id="PF00591">
    <property type="entry name" value="Glycos_transf_3"/>
    <property type="match status" value="1"/>
</dbReference>
<dbReference type="RefSeq" id="XP_073556708.1">
    <property type="nucleotide sequence ID" value="XM_073705131.1"/>
</dbReference>
<proteinExistence type="predicted"/>
<evidence type="ECO:0000256" key="4">
    <source>
        <dbReference type="ARBA" id="ARBA00022679"/>
    </source>
</evidence>
<keyword evidence="3" id="KW-0328">Glycosyltransferase</keyword>
<evidence type="ECO:0000256" key="5">
    <source>
        <dbReference type="ARBA" id="ARBA00022723"/>
    </source>
</evidence>
<dbReference type="SUPFAM" id="SSF51366">
    <property type="entry name" value="Ribulose-phoshate binding barrel"/>
    <property type="match status" value="1"/>
</dbReference>
<dbReference type="GeneID" id="300579581"/>
<dbReference type="InterPro" id="IPR035902">
    <property type="entry name" value="Nuc_phospho_transferase"/>
</dbReference>
<dbReference type="Proteomes" id="UP001642720">
    <property type="component" value="Unassembled WGS sequence"/>
</dbReference>
<evidence type="ECO:0000256" key="2">
    <source>
        <dbReference type="ARBA" id="ARBA00013920"/>
    </source>
</evidence>
<comment type="caution">
    <text evidence="12">The sequence shown here is derived from an EMBL/GenBank/DDBJ whole genome shotgun (WGS) entry which is preliminary data.</text>
</comment>
<evidence type="ECO:0000259" key="11">
    <source>
        <dbReference type="Pfam" id="PF02885"/>
    </source>
</evidence>